<accession>A0A942T168</accession>
<keyword evidence="4" id="KW-1185">Reference proteome</keyword>
<dbReference type="InterPro" id="IPR036291">
    <property type="entry name" value="NAD(P)-bd_dom_sf"/>
</dbReference>
<dbReference type="Proteomes" id="UP000677265">
    <property type="component" value="Unassembled WGS sequence"/>
</dbReference>
<dbReference type="EMBL" id="JAGYPE010000004">
    <property type="protein sequence ID" value="MBS4184350.1"/>
    <property type="molecule type" value="Genomic_DNA"/>
</dbReference>
<dbReference type="GO" id="GO:0047733">
    <property type="term" value="F:CDP-glucose 4,6-dehydratase activity"/>
    <property type="evidence" value="ECO:0007669"/>
    <property type="project" value="UniProtKB-EC"/>
</dbReference>
<feature type="domain" description="NAD(P)-binding" evidence="1">
    <location>
        <begin position="13"/>
        <end position="325"/>
    </location>
</feature>
<reference evidence="2" key="1">
    <citation type="submission" date="2021-05" db="EMBL/GenBank/DDBJ databases">
        <title>Novel Bacillus species.</title>
        <authorList>
            <person name="Liu G."/>
        </authorList>
    </citation>
    <scope>NUCLEOTIDE SEQUENCE</scope>
    <source>
        <strain evidence="2 4">FJAT-50051</strain>
    </source>
</reference>
<gene>
    <name evidence="2" type="primary">rfbG</name>
    <name evidence="3" type="ORF">KHB02_023055</name>
    <name evidence="2" type="ORF">KHB02_23420</name>
</gene>
<protein>
    <submittedName>
        <fullName evidence="2">CDP-glucose 4,6-dehydratase</fullName>
        <ecNumber evidence="2">4.2.1.45</ecNumber>
    </submittedName>
</protein>
<dbReference type="Pfam" id="PF16363">
    <property type="entry name" value="GDP_Man_Dehyd"/>
    <property type="match status" value="1"/>
</dbReference>
<dbReference type="CDD" id="cd05252">
    <property type="entry name" value="CDP_GD_SDR_e"/>
    <property type="match status" value="1"/>
</dbReference>
<dbReference type="SUPFAM" id="SSF51735">
    <property type="entry name" value="NAD(P)-binding Rossmann-fold domains"/>
    <property type="match status" value="1"/>
</dbReference>
<organism evidence="2">
    <name type="scientific">Neobacillus citreus</name>
    <dbReference type="NCBI Taxonomy" id="2833578"/>
    <lineage>
        <taxon>Bacteria</taxon>
        <taxon>Bacillati</taxon>
        <taxon>Bacillota</taxon>
        <taxon>Bacilli</taxon>
        <taxon>Bacillales</taxon>
        <taxon>Bacillaceae</taxon>
        <taxon>Neobacillus</taxon>
    </lineage>
</organism>
<keyword evidence="2" id="KW-0456">Lyase</keyword>
<dbReference type="RefSeq" id="WP_213144236.1">
    <property type="nucleotide sequence ID" value="NZ_JAGYPE020000056.1"/>
</dbReference>
<dbReference type="InterPro" id="IPR016040">
    <property type="entry name" value="NAD(P)-bd_dom"/>
</dbReference>
<dbReference type="NCBIfam" id="TIGR02622">
    <property type="entry name" value="CDP_4_6_dhtase"/>
    <property type="match status" value="1"/>
</dbReference>
<evidence type="ECO:0000313" key="3">
    <source>
        <dbReference type="EMBL" id="MCH6268417.1"/>
    </source>
</evidence>
<sequence>MSNHAFWNEKQVFVTGHTGFKGTWLSLWLSSLGAKVIGYSLHPPTSPNLFDLTNAAAECQSCYGDINDFEQLEQTMKYYQPDIIFHLAAQPLVRKSYQNPIETFKTNVLGTAHVLEAARHTNSVKVIVNVTSDKCYENTIIKKSFQEQDRMGGHDPYSASKGCAELVTESYRRSFFQTKHIPSINLASVRAGNVIGGGDWAEERLVPDLMRSFLERKKLIVRNRNAVRPWQHVLEPLSGYIQLAERLWDDSSFGGGWNFGPSISQEFAVQDVLNMTMQLWGRKIDITYENNEMHPHEAAYLQLDSSKASKLLGWVPKLSTKEAIKWTVEWFRNYESGTVMGPFTVNQIKRYEQIKGV</sequence>
<dbReference type="EMBL" id="JAGYPE020000056">
    <property type="protein sequence ID" value="MCH6268417.1"/>
    <property type="molecule type" value="Genomic_DNA"/>
</dbReference>
<evidence type="ECO:0000313" key="2">
    <source>
        <dbReference type="EMBL" id="MBS4184350.1"/>
    </source>
</evidence>
<evidence type="ECO:0000259" key="1">
    <source>
        <dbReference type="Pfam" id="PF16363"/>
    </source>
</evidence>
<dbReference type="Gene3D" id="3.40.50.720">
    <property type="entry name" value="NAD(P)-binding Rossmann-like Domain"/>
    <property type="match status" value="1"/>
</dbReference>
<dbReference type="AlphaFoldDB" id="A0A942T168"/>
<evidence type="ECO:0000313" key="4">
    <source>
        <dbReference type="Proteomes" id="UP000677265"/>
    </source>
</evidence>
<dbReference type="PANTHER" id="PTHR43000">
    <property type="entry name" value="DTDP-D-GLUCOSE 4,6-DEHYDRATASE-RELATED"/>
    <property type="match status" value="1"/>
</dbReference>
<dbReference type="EC" id="4.2.1.45" evidence="2"/>
<proteinExistence type="predicted"/>
<dbReference type="InterPro" id="IPR013445">
    <property type="entry name" value="CDP_4_6_deHydtase"/>
</dbReference>
<name>A0A942T168_9BACI</name>
<dbReference type="Gene3D" id="3.90.25.10">
    <property type="entry name" value="UDP-galactose 4-epimerase, domain 1"/>
    <property type="match status" value="1"/>
</dbReference>
<comment type="caution">
    <text evidence="2">The sequence shown here is derived from an EMBL/GenBank/DDBJ whole genome shotgun (WGS) entry which is preliminary data.</text>
</comment>